<feature type="transmembrane region" description="Helical" evidence="6">
    <location>
        <begin position="160"/>
        <end position="178"/>
    </location>
</feature>
<keyword evidence="8" id="KW-1185">Reference proteome</keyword>
<dbReference type="InterPro" id="IPR011923">
    <property type="entry name" value="RodA/MrdB"/>
</dbReference>
<organism evidence="7 8">
    <name type="scientific">Waterburya agarophytonicola KI4</name>
    <dbReference type="NCBI Taxonomy" id="2874699"/>
    <lineage>
        <taxon>Bacteria</taxon>
        <taxon>Bacillati</taxon>
        <taxon>Cyanobacteriota</taxon>
        <taxon>Cyanophyceae</taxon>
        <taxon>Pleurocapsales</taxon>
        <taxon>Hyellaceae</taxon>
        <taxon>Waterburya</taxon>
        <taxon>Waterburya agarophytonicola</taxon>
    </lineage>
</organism>
<dbReference type="GO" id="GO:0005886">
    <property type="term" value="C:plasma membrane"/>
    <property type="evidence" value="ECO:0007669"/>
    <property type="project" value="UniProtKB-SubCell"/>
</dbReference>
<keyword evidence="2 6" id="KW-0812">Transmembrane</keyword>
<sequence>MAIESRTQSRKTNSPQVKLQYFGQSIWSLILSWQRLDWVLLISIMVLTTFGGLTIYSTELGERHDYSYQHWTISILGLVVVMVLSRWRYQILLRWYWLIYALTNISLIAVMITGVTAKGAQRWIAIAGFNVQPSEFAKIGMVIVLAALLHDRDAADLKTVIRTLAITAIPWALVFLQPDLGTSLVFGVMLISMLYWANAKTGWLILMISPLFSAILYHLYLPGWVMWVLSVAGITWLTLPSKVVSTLSAVAINLGAVELGNFFWGLLKDYQKARLIMFLDPEQDPLGGGYHLIQSRIAIGAGKMWGQGWHQGTQTQLDFIPEQHTDFIFSAVGEEFGFVGSIVLLGVLWLICMRLVWIACTAKDNFGSLLAIGILAIVAFQVVINLSMTIGLAPITGIPLPWMSYGRSSLLSGFLSIGIVESVANHREIKTRRSY</sequence>
<feature type="transmembrane region" description="Helical" evidence="6">
    <location>
        <begin position="219"/>
        <end position="239"/>
    </location>
</feature>
<dbReference type="HAMAP" id="MF_02079">
    <property type="entry name" value="PGT_RodA"/>
    <property type="match status" value="1"/>
</dbReference>
<keyword evidence="4 6" id="KW-1133">Transmembrane helix</keyword>
<feature type="transmembrane region" description="Helical" evidence="6">
    <location>
        <begin position="38"/>
        <end position="56"/>
    </location>
</feature>
<comment type="catalytic activity">
    <reaction evidence="6">
        <text>[GlcNAc-(1-&gt;4)-Mur2Ac(oyl-L-Ala-gamma-D-Glu-L-Lys-D-Ala-D-Ala)](n)-di-trans,octa-cis-undecaprenyl diphosphate + beta-D-GlcNAc-(1-&gt;4)-Mur2Ac(oyl-L-Ala-gamma-D-Glu-L-Lys-D-Ala-D-Ala)-di-trans,octa-cis-undecaprenyl diphosphate = [GlcNAc-(1-&gt;4)-Mur2Ac(oyl-L-Ala-gamma-D-Glu-L-Lys-D-Ala-D-Ala)](n+1)-di-trans,octa-cis-undecaprenyl diphosphate + di-trans,octa-cis-undecaprenyl diphosphate + H(+)</text>
        <dbReference type="Rhea" id="RHEA:23708"/>
        <dbReference type="Rhea" id="RHEA-COMP:9602"/>
        <dbReference type="Rhea" id="RHEA-COMP:9603"/>
        <dbReference type="ChEBI" id="CHEBI:15378"/>
        <dbReference type="ChEBI" id="CHEBI:58405"/>
        <dbReference type="ChEBI" id="CHEBI:60033"/>
        <dbReference type="ChEBI" id="CHEBI:78435"/>
        <dbReference type="EC" id="2.4.99.28"/>
    </reaction>
</comment>
<evidence type="ECO:0000256" key="5">
    <source>
        <dbReference type="ARBA" id="ARBA00023136"/>
    </source>
</evidence>
<dbReference type="Proteomes" id="UP000729733">
    <property type="component" value="Unassembled WGS sequence"/>
</dbReference>
<dbReference type="PANTHER" id="PTHR30474">
    <property type="entry name" value="CELL CYCLE PROTEIN"/>
    <property type="match status" value="1"/>
</dbReference>
<dbReference type="NCBIfam" id="NF037961">
    <property type="entry name" value="RodA_shape"/>
    <property type="match status" value="1"/>
</dbReference>
<protein>
    <recommendedName>
        <fullName evidence="6">Peptidoglycan glycosyltransferase RodA</fullName>
        <shortName evidence="6">PGT</shortName>
        <ecNumber evidence="6">2.4.99.28</ecNumber>
    </recommendedName>
    <alternativeName>
        <fullName evidence="6">Cell elongation protein RodA</fullName>
    </alternativeName>
    <alternativeName>
        <fullName evidence="6">Cell wall polymerase</fullName>
    </alternativeName>
    <alternativeName>
        <fullName evidence="6">Peptidoglycan polymerase</fullName>
        <shortName evidence="6">PG polymerase</shortName>
    </alternativeName>
</protein>
<comment type="pathway">
    <text evidence="6">Cell wall biogenesis; peptidoglycan biosynthesis.</text>
</comment>
<evidence type="ECO:0000256" key="6">
    <source>
        <dbReference type="HAMAP-Rule" id="MF_02079"/>
    </source>
</evidence>
<feature type="transmembrane region" description="Helical" evidence="6">
    <location>
        <begin position="405"/>
        <end position="424"/>
    </location>
</feature>
<comment type="caution">
    <text evidence="7">The sequence shown here is derived from an EMBL/GenBank/DDBJ whole genome shotgun (WGS) entry which is preliminary data.</text>
</comment>
<keyword evidence="6" id="KW-0961">Cell wall biogenesis/degradation</keyword>
<comment type="similarity">
    <text evidence="6">Belongs to the SEDS family. MrdB/RodA subfamily.</text>
</comment>
<feature type="transmembrane region" description="Helical" evidence="6">
    <location>
        <begin position="369"/>
        <end position="393"/>
    </location>
</feature>
<dbReference type="GO" id="GO:0015648">
    <property type="term" value="F:lipid-linked peptidoglycan transporter activity"/>
    <property type="evidence" value="ECO:0007669"/>
    <property type="project" value="TreeGrafter"/>
</dbReference>
<dbReference type="GO" id="GO:0071555">
    <property type="term" value="P:cell wall organization"/>
    <property type="evidence" value="ECO:0007669"/>
    <property type="project" value="UniProtKB-KW"/>
</dbReference>
<dbReference type="EC" id="2.4.99.28" evidence="6"/>
<keyword evidence="6" id="KW-0328">Glycosyltransferase</keyword>
<feature type="transmembrane region" description="Helical" evidence="6">
    <location>
        <begin position="68"/>
        <end position="85"/>
    </location>
</feature>
<dbReference type="AlphaFoldDB" id="A0A964BMV4"/>
<accession>A0A964BMV4</accession>
<dbReference type="NCBIfam" id="TIGR02210">
    <property type="entry name" value="rodA_shape"/>
    <property type="match status" value="1"/>
</dbReference>
<name>A0A964BMV4_9CYAN</name>
<gene>
    <name evidence="6 7" type="primary">rodA</name>
    <name evidence="7" type="ORF">I4641_02980</name>
</gene>
<dbReference type="RefSeq" id="WP_229638969.1">
    <property type="nucleotide sequence ID" value="NZ_JADWDC010000005.1"/>
</dbReference>
<dbReference type="PANTHER" id="PTHR30474:SF1">
    <property type="entry name" value="PEPTIDOGLYCAN GLYCOSYLTRANSFERASE MRDB"/>
    <property type="match status" value="1"/>
</dbReference>
<keyword evidence="6" id="KW-1003">Cell membrane</keyword>
<keyword evidence="5 6" id="KW-0472">Membrane</keyword>
<comment type="function">
    <text evidence="6">Peptidoglycan polymerase that is essential for cell wall elongation.</text>
</comment>
<feature type="transmembrane region" description="Helical" evidence="6">
    <location>
        <begin position="336"/>
        <end position="357"/>
    </location>
</feature>
<proteinExistence type="inferred from homology"/>
<comment type="subcellular location">
    <subcellularLocation>
        <location evidence="6">Cell membrane</location>
        <topology evidence="6">Multi-pass membrane protein</topology>
    </subcellularLocation>
    <subcellularLocation>
        <location evidence="1">Membrane</location>
        <topology evidence="1">Multi-pass membrane protein</topology>
    </subcellularLocation>
</comment>
<dbReference type="GO" id="GO:0008955">
    <property type="term" value="F:peptidoglycan glycosyltransferase activity"/>
    <property type="evidence" value="ECO:0007669"/>
    <property type="project" value="UniProtKB-UniRule"/>
</dbReference>
<evidence type="ECO:0000256" key="1">
    <source>
        <dbReference type="ARBA" id="ARBA00004141"/>
    </source>
</evidence>
<dbReference type="GO" id="GO:0008360">
    <property type="term" value="P:regulation of cell shape"/>
    <property type="evidence" value="ECO:0007669"/>
    <property type="project" value="UniProtKB-KW"/>
</dbReference>
<evidence type="ECO:0000313" key="7">
    <source>
        <dbReference type="EMBL" id="MCC0175944.1"/>
    </source>
</evidence>
<dbReference type="GO" id="GO:0051301">
    <property type="term" value="P:cell division"/>
    <property type="evidence" value="ECO:0007669"/>
    <property type="project" value="InterPro"/>
</dbReference>
<dbReference type="InterPro" id="IPR001182">
    <property type="entry name" value="FtsW/RodA"/>
</dbReference>
<feature type="transmembrane region" description="Helical" evidence="6">
    <location>
        <begin position="184"/>
        <end position="207"/>
    </location>
</feature>
<evidence type="ECO:0000256" key="2">
    <source>
        <dbReference type="ARBA" id="ARBA00022692"/>
    </source>
</evidence>
<evidence type="ECO:0000256" key="3">
    <source>
        <dbReference type="ARBA" id="ARBA00022960"/>
    </source>
</evidence>
<keyword evidence="3 6" id="KW-0133">Cell shape</keyword>
<reference evidence="7" key="1">
    <citation type="journal article" date="2021" name="Antonie Van Leeuwenhoek">
        <title>Draft genome and description of Waterburya agarophytonicola gen. nov. sp. nov. (Pleurocapsales, Cyanobacteria): a seaweed symbiont.</title>
        <authorList>
            <person name="Bonthond G."/>
            <person name="Shalygin S."/>
            <person name="Bayer T."/>
            <person name="Weinberger F."/>
        </authorList>
    </citation>
    <scope>NUCLEOTIDE SEQUENCE</scope>
    <source>
        <strain evidence="7">KI4</strain>
    </source>
</reference>
<evidence type="ECO:0000313" key="8">
    <source>
        <dbReference type="Proteomes" id="UP000729733"/>
    </source>
</evidence>
<dbReference type="Pfam" id="PF01098">
    <property type="entry name" value="FTSW_RODA_SPOVE"/>
    <property type="match status" value="2"/>
</dbReference>
<dbReference type="GO" id="GO:0032153">
    <property type="term" value="C:cell division site"/>
    <property type="evidence" value="ECO:0007669"/>
    <property type="project" value="TreeGrafter"/>
</dbReference>
<dbReference type="EMBL" id="JADWDC010000005">
    <property type="protein sequence ID" value="MCC0175944.1"/>
    <property type="molecule type" value="Genomic_DNA"/>
</dbReference>
<keyword evidence="6" id="KW-0808">Transferase</keyword>
<feature type="transmembrane region" description="Helical" evidence="6">
    <location>
        <begin position="97"/>
        <end position="117"/>
    </location>
</feature>
<keyword evidence="6" id="KW-0573">Peptidoglycan synthesis</keyword>
<dbReference type="GO" id="GO:0009252">
    <property type="term" value="P:peptidoglycan biosynthetic process"/>
    <property type="evidence" value="ECO:0007669"/>
    <property type="project" value="UniProtKB-UniRule"/>
</dbReference>
<evidence type="ECO:0000256" key="4">
    <source>
        <dbReference type="ARBA" id="ARBA00022989"/>
    </source>
</evidence>